<dbReference type="AlphaFoldDB" id="A0A368QJV3"/>
<accession>A0A368QJV3</accession>
<dbReference type="EMBL" id="CM003530">
    <property type="protein sequence ID" value="RCV18221.1"/>
    <property type="molecule type" value="Genomic_DNA"/>
</dbReference>
<gene>
    <name evidence="7" type="ORF">SETIT_3G282500v2</name>
</gene>
<evidence type="ECO:0000256" key="4">
    <source>
        <dbReference type="ARBA" id="ARBA00023136"/>
    </source>
</evidence>
<dbReference type="InterPro" id="IPR006461">
    <property type="entry name" value="PLAC_motif_containing"/>
</dbReference>
<evidence type="ECO:0000256" key="1">
    <source>
        <dbReference type="ARBA" id="ARBA00004370"/>
    </source>
</evidence>
<feature type="transmembrane region" description="Helical" evidence="6">
    <location>
        <begin position="214"/>
        <end position="232"/>
    </location>
</feature>
<feature type="region of interest" description="Disordered" evidence="5">
    <location>
        <begin position="239"/>
        <end position="258"/>
    </location>
</feature>
<dbReference type="NCBIfam" id="TIGR01571">
    <property type="entry name" value="A_thal_Cys_rich"/>
    <property type="match status" value="1"/>
</dbReference>
<dbReference type="PANTHER" id="PTHR31045">
    <property type="entry name" value="PLAC8 FAMILY PROTEIN-RELATED"/>
    <property type="match status" value="1"/>
</dbReference>
<dbReference type="GO" id="GO:0016020">
    <property type="term" value="C:membrane"/>
    <property type="evidence" value="ECO:0007669"/>
    <property type="project" value="UniProtKB-SubCell"/>
</dbReference>
<proteinExistence type="predicted"/>
<keyword evidence="4 6" id="KW-0472">Membrane</keyword>
<feature type="transmembrane region" description="Helical" evidence="6">
    <location>
        <begin position="119"/>
        <end position="143"/>
    </location>
</feature>
<dbReference type="Pfam" id="PF04749">
    <property type="entry name" value="PLAC8"/>
    <property type="match status" value="1"/>
</dbReference>
<comment type="subcellular location">
    <subcellularLocation>
        <location evidence="1">Membrane</location>
    </subcellularLocation>
</comment>
<reference evidence="7" key="2">
    <citation type="submission" date="2015-07" db="EMBL/GenBank/DDBJ databases">
        <authorList>
            <person name="Noorani M."/>
        </authorList>
    </citation>
    <scope>NUCLEOTIDE SEQUENCE</scope>
    <source>
        <strain evidence="7">Yugu1</strain>
    </source>
</reference>
<feature type="transmembrane region" description="Helical" evidence="6">
    <location>
        <begin position="179"/>
        <end position="202"/>
    </location>
</feature>
<dbReference type="STRING" id="4555.A0A368QJV3"/>
<evidence type="ECO:0000256" key="3">
    <source>
        <dbReference type="ARBA" id="ARBA00022989"/>
    </source>
</evidence>
<feature type="transmembrane region" description="Helical" evidence="6">
    <location>
        <begin position="311"/>
        <end position="332"/>
    </location>
</feature>
<keyword evidence="2 6" id="KW-0812">Transmembrane</keyword>
<keyword evidence="3 6" id="KW-1133">Transmembrane helix</keyword>
<dbReference type="Pfam" id="PF11204">
    <property type="entry name" value="DUF2985"/>
    <property type="match status" value="1"/>
</dbReference>
<evidence type="ECO:0000313" key="7">
    <source>
        <dbReference type="EMBL" id="RCV18221.1"/>
    </source>
</evidence>
<dbReference type="OrthoDB" id="6407410at2759"/>
<dbReference type="InterPro" id="IPR021369">
    <property type="entry name" value="DUF2985"/>
</dbReference>
<evidence type="ECO:0000256" key="5">
    <source>
        <dbReference type="SAM" id="MobiDB-lite"/>
    </source>
</evidence>
<dbReference type="PANTHER" id="PTHR31045:SF8">
    <property type="entry name" value="OS05G0341900 PROTEIN"/>
    <property type="match status" value="1"/>
</dbReference>
<feature type="transmembrane region" description="Helical" evidence="6">
    <location>
        <begin position="344"/>
        <end position="363"/>
    </location>
</feature>
<feature type="transmembrane region" description="Helical" evidence="6">
    <location>
        <begin position="75"/>
        <end position="99"/>
    </location>
</feature>
<sequence length="682" mass="72439">MEAAVHDQGHHAAAAINGDLAVELVGERNNAAASVIPVVGQEGRPEESARRLVRRLHPAFVARAWWRWLKHPAHLALVAWALCVAASGSMLGLLLLGALDGAFPRRSLRNRWIEVNNQVLNALFTLMSIYQHPALFHHAVLLLRWRPGDAKELREAYFRKVAGAGAVARPRRGERGHMSVVVALLHVACFAQYAMCGLYWGYSRKARPDAAETSLVVGGTAAPVIAGLYMYFSPLGRRRGGPSVHQEPDDRSATDDDGGSIAAEAAAGAEGAEWAGGLLDVGDDPTACWLSCLCTFCVFGWNMERLGFGNAYVHAVMFALLCFAPLWVLNAAAANIRDEAVGDAVGAAGVVLCALGLLYGGFWRARMRRKYGLPGGDTCRAGSPCLIDYLRWMFCWSCALAQEVRTANLLLDVEAGSVHRRDSDGGRADAGVITLQPLPRENGIKPSCQGGSSHPATPAIIYAHPVRLANYSPCRGDESPLLRQEQCSSSSSGEMTPPVPPLIEKDECGRDCEHAAFAVSDAAAAAASPSPPSLVTTSAVLQYSRTSVTRPPEPTVHACTQYSAPVASVPSASTGPDFEREAAGASAAGEQAHEHQVLVRARAVEPPVHVRVQQPAHGVHVAALQSTVQLLHHRLAAHGRRLAVVEAQAGIADDDIGLVASQLGGVSRGGSGGGGWKKCITW</sequence>
<protein>
    <submittedName>
        <fullName evidence="7">Uncharacterized protein</fullName>
    </submittedName>
</protein>
<evidence type="ECO:0000256" key="6">
    <source>
        <dbReference type="SAM" id="Phobius"/>
    </source>
</evidence>
<organism evidence="7">
    <name type="scientific">Setaria italica</name>
    <name type="common">Foxtail millet</name>
    <name type="synonym">Panicum italicum</name>
    <dbReference type="NCBI Taxonomy" id="4555"/>
    <lineage>
        <taxon>Eukaryota</taxon>
        <taxon>Viridiplantae</taxon>
        <taxon>Streptophyta</taxon>
        <taxon>Embryophyta</taxon>
        <taxon>Tracheophyta</taxon>
        <taxon>Spermatophyta</taxon>
        <taxon>Magnoliopsida</taxon>
        <taxon>Liliopsida</taxon>
        <taxon>Poales</taxon>
        <taxon>Poaceae</taxon>
        <taxon>PACMAD clade</taxon>
        <taxon>Panicoideae</taxon>
        <taxon>Panicodae</taxon>
        <taxon>Paniceae</taxon>
        <taxon>Cenchrinae</taxon>
        <taxon>Setaria</taxon>
    </lineage>
</organism>
<evidence type="ECO:0000256" key="2">
    <source>
        <dbReference type="ARBA" id="ARBA00022692"/>
    </source>
</evidence>
<reference evidence="7" key="1">
    <citation type="journal article" date="2012" name="Nat. Biotechnol.">
        <title>Reference genome sequence of the model plant Setaria.</title>
        <authorList>
            <person name="Bennetzen J.L."/>
            <person name="Schmutz J."/>
            <person name="Wang H."/>
            <person name="Percifield R."/>
            <person name="Hawkins J."/>
            <person name="Pontaroli A.C."/>
            <person name="Estep M."/>
            <person name="Feng L."/>
            <person name="Vaughn J.N."/>
            <person name="Grimwood J."/>
            <person name="Jenkins J."/>
            <person name="Barry K."/>
            <person name="Lindquist E."/>
            <person name="Hellsten U."/>
            <person name="Deshpande S."/>
            <person name="Wang X."/>
            <person name="Wu X."/>
            <person name="Mitros T."/>
            <person name="Triplett J."/>
            <person name="Yang X."/>
            <person name="Ye C.Y."/>
            <person name="Mauro-Herrera M."/>
            <person name="Wang L."/>
            <person name="Li P."/>
            <person name="Sharma M."/>
            <person name="Sharma R."/>
            <person name="Ronald P.C."/>
            <person name="Panaud O."/>
            <person name="Kellogg E.A."/>
            <person name="Brutnell T.P."/>
            <person name="Doust A.N."/>
            <person name="Tuskan G.A."/>
            <person name="Rokhsar D."/>
            <person name="Devos K.M."/>
        </authorList>
    </citation>
    <scope>NUCLEOTIDE SEQUENCE [LARGE SCALE GENOMIC DNA]</scope>
    <source>
        <strain evidence="7">Yugu1</strain>
    </source>
</reference>
<name>A0A368QJV3_SETIT</name>